<comment type="similarity">
    <text evidence="8 9">Belongs to the TonB-dependent receptor family.</text>
</comment>
<organism evidence="13 14">
    <name type="scientific">Hymenobacter mucosus</name>
    <dbReference type="NCBI Taxonomy" id="1411120"/>
    <lineage>
        <taxon>Bacteria</taxon>
        <taxon>Pseudomonadati</taxon>
        <taxon>Bacteroidota</taxon>
        <taxon>Cytophagia</taxon>
        <taxon>Cytophagales</taxon>
        <taxon>Hymenobacteraceae</taxon>
        <taxon>Hymenobacter</taxon>
    </lineage>
</organism>
<dbReference type="Gene3D" id="2.60.40.1120">
    <property type="entry name" value="Carboxypeptidase-like, regulatory domain"/>
    <property type="match status" value="1"/>
</dbReference>
<gene>
    <name evidence="13" type="ORF">SAMN06269173_11464</name>
</gene>
<dbReference type="Proteomes" id="UP000198310">
    <property type="component" value="Unassembled WGS sequence"/>
</dbReference>
<dbReference type="InterPro" id="IPR023997">
    <property type="entry name" value="TonB-dep_OMP_SusC/RagA_CS"/>
</dbReference>
<keyword evidence="2 8" id="KW-0813">Transport</keyword>
<dbReference type="NCBIfam" id="TIGR04056">
    <property type="entry name" value="OMP_RagA_SusC"/>
    <property type="match status" value="1"/>
</dbReference>
<accession>A0A239AR85</accession>
<dbReference type="Pfam" id="PF00593">
    <property type="entry name" value="TonB_dep_Rec_b-barrel"/>
    <property type="match status" value="1"/>
</dbReference>
<feature type="chain" id="PRO_5013189872" evidence="10">
    <location>
        <begin position="31"/>
        <end position="1049"/>
    </location>
</feature>
<dbReference type="AlphaFoldDB" id="A0A239AR85"/>
<keyword evidence="3 8" id="KW-1134">Transmembrane beta strand</keyword>
<evidence type="ECO:0000259" key="12">
    <source>
        <dbReference type="Pfam" id="PF07715"/>
    </source>
</evidence>
<evidence type="ECO:0000256" key="3">
    <source>
        <dbReference type="ARBA" id="ARBA00022452"/>
    </source>
</evidence>
<dbReference type="NCBIfam" id="TIGR04057">
    <property type="entry name" value="SusC_RagA_signa"/>
    <property type="match status" value="1"/>
</dbReference>
<evidence type="ECO:0000256" key="9">
    <source>
        <dbReference type="RuleBase" id="RU003357"/>
    </source>
</evidence>
<evidence type="ECO:0000256" key="1">
    <source>
        <dbReference type="ARBA" id="ARBA00004571"/>
    </source>
</evidence>
<dbReference type="Pfam" id="PF07715">
    <property type="entry name" value="Plug"/>
    <property type="match status" value="1"/>
</dbReference>
<dbReference type="InterPro" id="IPR012910">
    <property type="entry name" value="Plug_dom"/>
</dbReference>
<dbReference type="InterPro" id="IPR037066">
    <property type="entry name" value="Plug_dom_sf"/>
</dbReference>
<dbReference type="EMBL" id="FZNS01000014">
    <property type="protein sequence ID" value="SNR98050.1"/>
    <property type="molecule type" value="Genomic_DNA"/>
</dbReference>
<evidence type="ECO:0000256" key="10">
    <source>
        <dbReference type="SAM" id="SignalP"/>
    </source>
</evidence>
<evidence type="ECO:0000256" key="6">
    <source>
        <dbReference type="ARBA" id="ARBA00023136"/>
    </source>
</evidence>
<evidence type="ECO:0000256" key="5">
    <source>
        <dbReference type="ARBA" id="ARBA00023077"/>
    </source>
</evidence>
<keyword evidence="10" id="KW-0732">Signal</keyword>
<dbReference type="InterPro" id="IPR036942">
    <property type="entry name" value="Beta-barrel_TonB_sf"/>
</dbReference>
<feature type="signal peptide" evidence="10">
    <location>
        <begin position="1"/>
        <end position="30"/>
    </location>
</feature>
<dbReference type="Pfam" id="PF13715">
    <property type="entry name" value="CarbopepD_reg_2"/>
    <property type="match status" value="1"/>
</dbReference>
<keyword evidence="6 8" id="KW-0472">Membrane</keyword>
<protein>
    <submittedName>
        <fullName evidence="13">TonB-linked outer membrane protein, SusC/RagA family</fullName>
    </submittedName>
</protein>
<comment type="subcellular location">
    <subcellularLocation>
        <location evidence="1 8">Cell outer membrane</location>
        <topology evidence="1 8">Multi-pass membrane protein</topology>
    </subcellularLocation>
</comment>
<feature type="domain" description="TonB-dependent receptor plug" evidence="12">
    <location>
        <begin position="153"/>
        <end position="247"/>
    </location>
</feature>
<sequence>MPAHVVKTSHHKQAAALALTLSVLSGPALALPVAEDYDNSPVQSTTAVDQVVSGRVADKAGQPLPGVTVLVKGTTTGTTTDSEGRFQLTVANPAQAVLVVSFIGYQTLELRVAEQSSFELVLKESATGLDEVVVIGYGTAKRENITTAVATLPNPEKIANRPLTNVQDMLQGNLAGVTVVQNGGDPAATARVVIRGAGTLSSEAPLYVVDGMPYYGGPLNPNDIASITVLKDAASAAIYGAQASSGVIVVTTKSGKSGASRVTIDTYRGWQTAYQTPEALNAAEQAAAYNQAADNAGVGRPAAHDPAKNPWGQITRTNWIDEIFRTGSIYNLNATVSGGNDRGRFLTSFGFHDREGLLISTNLKRYSLRLKSDYDLSDKITVGQNLYVNHTKARGTNTSNAYSGSILNAIFMPAAATVRYADGGYGGVTPLAPSPEFQFAGAYGDVYNPVALLERPSINNPVLNLNGIGYVEYSPLTNLKLRSSFSLDLLRDSYKRFDPRVPEPGRSNTMNYLTQSQGQRDKWIWDNQVSYQKALGKHFFDLTAVYSAQRTNYEYYSLRGQNFDREDSWYQYIGNAKEIVERPASDVYQEALTSAIGRLTYSFNDRYFLTGSLRRDQSSRLLKYNSDYFPAVSGAWKVSSESFFQVPAVQTLKLRASWGQIGNIQSVNYYAYNLPLVGSQAYLGSTPGYSTGYYINKQSNPDLKWERSETFDAGLDVGLLDNRLTLTADYFQKFTRGLILPIAPNPSSGVGEGPTANVGTVLNKGWELSVGYAGQAGPVAFQINGNVATLKNRVQDLDGYGSEFIQHTDNVRTQMYPFRSAVGQPLYAYYLVPTEGLFRSEQEVSAYTNGDGKLIQPSAKPGDLKFRDTNGDGRIDDKDRVFMGNAMPKQTYGLTLNGQWKGFDLSVFWQGVSGVKLFNGYKFATYNAGLQGYNLDRHVLDAWTPQNPDSNIPRLSLNDANKNFSLPSDWYLEDGSYLRLKNLTVGYTLPTAWSSRVRTGASLRLYGTVENLVTFTKYSGMDPEIGGVGLDLGTYPVARTFTVGLNLGI</sequence>
<dbReference type="InterPro" id="IPR039426">
    <property type="entry name" value="TonB-dep_rcpt-like"/>
</dbReference>
<evidence type="ECO:0000256" key="2">
    <source>
        <dbReference type="ARBA" id="ARBA00022448"/>
    </source>
</evidence>
<evidence type="ECO:0000313" key="13">
    <source>
        <dbReference type="EMBL" id="SNR98050.1"/>
    </source>
</evidence>
<feature type="domain" description="TonB-dependent receptor-like beta-barrel" evidence="11">
    <location>
        <begin position="487"/>
        <end position="1012"/>
    </location>
</feature>
<evidence type="ECO:0000256" key="4">
    <source>
        <dbReference type="ARBA" id="ARBA00022692"/>
    </source>
</evidence>
<keyword evidence="14" id="KW-1185">Reference proteome</keyword>
<dbReference type="InterPro" id="IPR008969">
    <property type="entry name" value="CarboxyPept-like_regulatory"/>
</dbReference>
<keyword evidence="7 8" id="KW-0998">Cell outer membrane</keyword>
<dbReference type="GO" id="GO:0009279">
    <property type="term" value="C:cell outer membrane"/>
    <property type="evidence" value="ECO:0007669"/>
    <property type="project" value="UniProtKB-SubCell"/>
</dbReference>
<keyword evidence="4 8" id="KW-0812">Transmembrane</keyword>
<dbReference type="Gene3D" id="2.170.130.10">
    <property type="entry name" value="TonB-dependent receptor, plug domain"/>
    <property type="match status" value="1"/>
</dbReference>
<reference evidence="14" key="1">
    <citation type="submission" date="2017-06" db="EMBL/GenBank/DDBJ databases">
        <authorList>
            <person name="Varghese N."/>
            <person name="Submissions S."/>
        </authorList>
    </citation>
    <scope>NUCLEOTIDE SEQUENCE [LARGE SCALE GENOMIC DNA]</scope>
    <source>
        <strain evidence="14">DSM 28041</strain>
    </source>
</reference>
<evidence type="ECO:0000256" key="8">
    <source>
        <dbReference type="PROSITE-ProRule" id="PRU01360"/>
    </source>
</evidence>
<evidence type="ECO:0000256" key="7">
    <source>
        <dbReference type="ARBA" id="ARBA00023237"/>
    </source>
</evidence>
<name>A0A239AR85_9BACT</name>
<dbReference type="SUPFAM" id="SSF56935">
    <property type="entry name" value="Porins"/>
    <property type="match status" value="1"/>
</dbReference>
<dbReference type="SUPFAM" id="SSF49464">
    <property type="entry name" value="Carboxypeptidase regulatory domain-like"/>
    <property type="match status" value="1"/>
</dbReference>
<dbReference type="InterPro" id="IPR000531">
    <property type="entry name" value="Beta-barrel_TonB"/>
</dbReference>
<proteinExistence type="inferred from homology"/>
<evidence type="ECO:0000313" key="14">
    <source>
        <dbReference type="Proteomes" id="UP000198310"/>
    </source>
</evidence>
<keyword evidence="5 9" id="KW-0798">TonB box</keyword>
<dbReference type="RefSeq" id="WP_089334152.1">
    <property type="nucleotide sequence ID" value="NZ_FZNS01000014.1"/>
</dbReference>
<evidence type="ECO:0000259" key="11">
    <source>
        <dbReference type="Pfam" id="PF00593"/>
    </source>
</evidence>
<dbReference type="Gene3D" id="2.40.170.20">
    <property type="entry name" value="TonB-dependent receptor, beta-barrel domain"/>
    <property type="match status" value="1"/>
</dbReference>
<dbReference type="PROSITE" id="PS52016">
    <property type="entry name" value="TONB_DEPENDENT_REC_3"/>
    <property type="match status" value="1"/>
</dbReference>
<dbReference type="InterPro" id="IPR023996">
    <property type="entry name" value="TonB-dep_OMP_SusC/RagA"/>
</dbReference>